<protein>
    <submittedName>
        <fullName evidence="2">Uncharacterized protein</fullName>
    </submittedName>
</protein>
<proteinExistence type="predicted"/>
<sequence>MAGYCSSALLPDSQPDQLVAASPLPPLFIPDANGRLTAGYRNPSTLPFSPIYRIPVSSLKSVSTIADQIKTNIKELLKDAGKVSLCIDLWCQKNMVASYLAVTAHFYCYKSGELENVCLAVKEMTSRHTARVIKAMTQEILMEFELTDDRILWYRADNCANIVAAFRESLIDITAKILDLDDSEITAAQIDPHLDESFDEVAEMMT</sequence>
<name>A0A914VVG1_9BILA</name>
<evidence type="ECO:0000313" key="2">
    <source>
        <dbReference type="WBParaSite" id="PSAMB.scaffold2552size22593.g18226.t1"/>
    </source>
</evidence>
<organism evidence="1 2">
    <name type="scientific">Plectus sambesii</name>
    <dbReference type="NCBI Taxonomy" id="2011161"/>
    <lineage>
        <taxon>Eukaryota</taxon>
        <taxon>Metazoa</taxon>
        <taxon>Ecdysozoa</taxon>
        <taxon>Nematoda</taxon>
        <taxon>Chromadorea</taxon>
        <taxon>Plectida</taxon>
        <taxon>Plectina</taxon>
        <taxon>Plectoidea</taxon>
        <taxon>Plectidae</taxon>
        <taxon>Plectus</taxon>
    </lineage>
</organism>
<dbReference type="SUPFAM" id="SSF53098">
    <property type="entry name" value="Ribonuclease H-like"/>
    <property type="match status" value="1"/>
</dbReference>
<dbReference type="PANTHER" id="PTHR46481:SF4">
    <property type="entry name" value="ZINC FINGER BED DOMAIN-CONTAINING PROTEIN 4"/>
    <property type="match status" value="1"/>
</dbReference>
<reference evidence="2" key="1">
    <citation type="submission" date="2022-11" db="UniProtKB">
        <authorList>
            <consortium name="WormBaseParasite"/>
        </authorList>
    </citation>
    <scope>IDENTIFICATION</scope>
</reference>
<dbReference type="PANTHER" id="PTHR46481">
    <property type="entry name" value="ZINC FINGER BED DOMAIN-CONTAINING PROTEIN 4"/>
    <property type="match status" value="1"/>
</dbReference>
<evidence type="ECO:0000313" key="1">
    <source>
        <dbReference type="Proteomes" id="UP000887566"/>
    </source>
</evidence>
<dbReference type="AlphaFoldDB" id="A0A914VVG1"/>
<dbReference type="InterPro" id="IPR052035">
    <property type="entry name" value="ZnF_BED_domain_contain"/>
</dbReference>
<dbReference type="InterPro" id="IPR012337">
    <property type="entry name" value="RNaseH-like_sf"/>
</dbReference>
<accession>A0A914VVG1</accession>
<dbReference type="Proteomes" id="UP000887566">
    <property type="component" value="Unplaced"/>
</dbReference>
<dbReference type="WBParaSite" id="PSAMB.scaffold2552size22593.g18226.t1">
    <property type="protein sequence ID" value="PSAMB.scaffold2552size22593.g18226.t1"/>
    <property type="gene ID" value="PSAMB.scaffold2552size22593.g18226"/>
</dbReference>
<keyword evidence="1" id="KW-1185">Reference proteome</keyword>